<feature type="transmembrane region" description="Helical" evidence="1">
    <location>
        <begin position="12"/>
        <end position="32"/>
    </location>
</feature>
<dbReference type="AlphaFoldDB" id="A0AAE3MI76"/>
<name>A0AAE3MI76_9FLAO</name>
<keyword evidence="3" id="KW-1185">Reference proteome</keyword>
<feature type="transmembrane region" description="Helical" evidence="1">
    <location>
        <begin position="238"/>
        <end position="259"/>
    </location>
</feature>
<evidence type="ECO:0000256" key="1">
    <source>
        <dbReference type="SAM" id="Phobius"/>
    </source>
</evidence>
<feature type="transmembrane region" description="Helical" evidence="1">
    <location>
        <begin position="364"/>
        <end position="385"/>
    </location>
</feature>
<feature type="transmembrane region" description="Helical" evidence="1">
    <location>
        <begin position="147"/>
        <end position="173"/>
    </location>
</feature>
<feature type="transmembrane region" description="Helical" evidence="1">
    <location>
        <begin position="333"/>
        <end position="352"/>
    </location>
</feature>
<keyword evidence="2" id="KW-0328">Glycosyltransferase</keyword>
<evidence type="ECO:0000313" key="2">
    <source>
        <dbReference type="EMBL" id="MCX2718145.1"/>
    </source>
</evidence>
<keyword evidence="1" id="KW-1133">Transmembrane helix</keyword>
<accession>A0AAE3MI76</accession>
<organism evidence="2 3">
    <name type="scientific">Lentiprolixibacter aurantiacus</name>
    <dbReference type="NCBI Taxonomy" id="2993939"/>
    <lineage>
        <taxon>Bacteria</taxon>
        <taxon>Pseudomonadati</taxon>
        <taxon>Bacteroidota</taxon>
        <taxon>Flavobacteriia</taxon>
        <taxon>Flavobacteriales</taxon>
        <taxon>Flavobacteriaceae</taxon>
        <taxon>Lentiprolixibacter</taxon>
    </lineage>
</organism>
<comment type="caution">
    <text evidence="2">The sequence shown here is derived from an EMBL/GenBank/DDBJ whole genome shotgun (WGS) entry which is preliminary data.</text>
</comment>
<keyword evidence="1" id="KW-0812">Transmembrane</keyword>
<sequence>MLKSLRKYWNLHRLSILIILASVIFYFVFAYQLERQDFPKLLGLYLALFFFCFKLIQFEKWNFKLLLVAGILFRVVFLWSEPNLSQDFYRFLWDGHLWILGGNPYLNTPDELMAMGGMQIPNASVLHEGMGALSSRNYSNYPPLNQLFFALAALWGGKSIMGTVIASRLILIFADIGIFYFGKKLLLFLNRSPHLIFWYFLNPLCVIELTGNLHYEGLMLFFFIWALYMLAVNRWVPAALLLGASISIKLIPLLFLPLFLKNLGWLKSLAFYSLVFLLAGISLMPFYTAEFFPNYTATLRLWFSNFEFNASLYNLAKTIGYQFDIRSWELIRVYGKITPLITALTVFLLSFLRKRTLGVLLENMLIAISIFYFMSPTVHPWYIIFPLAISLFTNYRFPILWSALVMLSYSAYMHPQVKESMLMLSIEYIIVFGFLCYELFRHKSYKSLFQKN</sequence>
<evidence type="ECO:0000313" key="3">
    <source>
        <dbReference type="Proteomes" id="UP001207116"/>
    </source>
</evidence>
<protein>
    <submittedName>
        <fullName evidence="2">Mannosyltransferase</fullName>
    </submittedName>
</protein>
<proteinExistence type="predicted"/>
<dbReference type="RefSeq" id="WP_266010141.1">
    <property type="nucleotide sequence ID" value="NZ_JAPFQP010000001.1"/>
</dbReference>
<keyword evidence="1" id="KW-0472">Membrane</keyword>
<feature type="transmembrane region" description="Helical" evidence="1">
    <location>
        <begin position="271"/>
        <end position="292"/>
    </location>
</feature>
<feature type="transmembrane region" description="Helical" evidence="1">
    <location>
        <begin position="63"/>
        <end position="80"/>
    </location>
</feature>
<reference evidence="2" key="1">
    <citation type="submission" date="2022-11" db="EMBL/GenBank/DDBJ databases">
        <title>The characterization of three novel Bacteroidetes species and genomic analysis of their roles in tidal elemental geochemical cycles.</title>
        <authorList>
            <person name="Ma K.-J."/>
        </authorList>
    </citation>
    <scope>NUCLEOTIDE SEQUENCE</scope>
    <source>
        <strain evidence="2">M415</strain>
    </source>
</reference>
<keyword evidence="2" id="KW-0808">Transferase</keyword>
<feature type="transmembrane region" description="Helical" evidence="1">
    <location>
        <begin position="421"/>
        <end position="440"/>
    </location>
</feature>
<dbReference type="EMBL" id="JAPFQP010000001">
    <property type="protein sequence ID" value="MCX2718145.1"/>
    <property type="molecule type" value="Genomic_DNA"/>
</dbReference>
<gene>
    <name evidence="2" type="ORF">OO016_00905</name>
</gene>
<dbReference type="Pfam" id="PF26314">
    <property type="entry name" value="MptA_B_family"/>
    <property type="match status" value="1"/>
</dbReference>
<feature type="transmembrane region" description="Helical" evidence="1">
    <location>
        <begin position="38"/>
        <end position="56"/>
    </location>
</feature>
<dbReference type="Proteomes" id="UP001207116">
    <property type="component" value="Unassembled WGS sequence"/>
</dbReference>
<dbReference type="GO" id="GO:0016757">
    <property type="term" value="F:glycosyltransferase activity"/>
    <property type="evidence" value="ECO:0007669"/>
    <property type="project" value="UniProtKB-KW"/>
</dbReference>
<feature type="transmembrane region" description="Helical" evidence="1">
    <location>
        <begin position="213"/>
        <end position="231"/>
    </location>
</feature>